<dbReference type="PANTHER" id="PTHR10819:SF3">
    <property type="entry name" value="PHOSPHOTRIESTERASE-RELATED PROTEIN"/>
    <property type="match status" value="1"/>
</dbReference>
<comment type="caution">
    <text evidence="4">The sequence shown here is derived from an EMBL/GenBank/DDBJ whole genome shotgun (WGS) entry which is preliminary data.</text>
</comment>
<dbReference type="Gene3D" id="3.20.20.140">
    <property type="entry name" value="Metal-dependent hydrolases"/>
    <property type="match status" value="1"/>
</dbReference>
<evidence type="ECO:0000256" key="1">
    <source>
        <dbReference type="ARBA" id="ARBA00022723"/>
    </source>
</evidence>
<sequence>MSQEPPATAALRPGTVNTVLGPVPAEELGVIAAHDALLSIYPGAQYGYDVVINRADIFATLKHKLERFRDAGGSTVVDSTGMFHGRDVYLYESLQKATGVNIVASTGQGPEALLGGYFLTPQTNPPTPWPAEKFAELFSAEVTEGMVVDRIERRHGAGLITTAGTRSGLTPTDGSLFQGAARAARDTGAPVSFRFGADPVTELETMLAEGLDASRVLVAGLGRADTEAVNAVAAAGAYVGLDTIGADKGAHDDDTVATIRALVDAGHRDRVIIASSSTAYAIAHETTGVPLTYLLEVFVPKLRDAGLSDADVTALTATNPQAWLGAK</sequence>
<gene>
    <name evidence="4" type="ORF">J2S39_001770</name>
</gene>
<evidence type="ECO:0000313" key="5">
    <source>
        <dbReference type="Proteomes" id="UP001180840"/>
    </source>
</evidence>
<dbReference type="Proteomes" id="UP001180840">
    <property type="component" value="Unassembled WGS sequence"/>
</dbReference>
<keyword evidence="1" id="KW-0479">Metal-binding</keyword>
<comment type="caution">
    <text evidence="3">Lacks conserved residue(s) required for the propagation of feature annotation.</text>
</comment>
<name>A0ABU1ZYT0_9CORY</name>
<evidence type="ECO:0000256" key="3">
    <source>
        <dbReference type="PROSITE-ProRule" id="PRU00679"/>
    </source>
</evidence>
<keyword evidence="5" id="KW-1185">Reference proteome</keyword>
<dbReference type="EMBL" id="JAVDXZ010000001">
    <property type="protein sequence ID" value="MDR7330094.1"/>
    <property type="molecule type" value="Genomic_DNA"/>
</dbReference>
<dbReference type="RefSeq" id="WP_290195481.1">
    <property type="nucleotide sequence ID" value="NZ_CP047654.1"/>
</dbReference>
<dbReference type="InterPro" id="IPR032466">
    <property type="entry name" value="Metal_Hydrolase"/>
</dbReference>
<proteinExistence type="inferred from homology"/>
<dbReference type="PANTHER" id="PTHR10819">
    <property type="entry name" value="PHOSPHOTRIESTERASE-RELATED"/>
    <property type="match status" value="1"/>
</dbReference>
<dbReference type="Pfam" id="PF02126">
    <property type="entry name" value="PTE"/>
    <property type="match status" value="1"/>
</dbReference>
<evidence type="ECO:0000313" key="4">
    <source>
        <dbReference type="EMBL" id="MDR7330094.1"/>
    </source>
</evidence>
<dbReference type="SUPFAM" id="SSF51556">
    <property type="entry name" value="Metallo-dependent hydrolases"/>
    <property type="match status" value="1"/>
</dbReference>
<comment type="similarity">
    <text evidence="3">Belongs to the metallo-dependent hydrolases superfamily. Phosphotriesterase family.</text>
</comment>
<protein>
    <submittedName>
        <fullName evidence="4">Phosphotriesterase-related protein</fullName>
    </submittedName>
</protein>
<dbReference type="PROSITE" id="PS51347">
    <property type="entry name" value="PHOSPHOTRIESTERASE_2"/>
    <property type="match status" value="1"/>
</dbReference>
<reference evidence="4" key="1">
    <citation type="submission" date="2023-07" db="EMBL/GenBank/DDBJ databases">
        <title>Sequencing the genomes of 1000 actinobacteria strains.</title>
        <authorList>
            <person name="Klenk H.-P."/>
        </authorList>
    </citation>
    <scope>NUCLEOTIDE SEQUENCE</scope>
    <source>
        <strain evidence="4">DSM 107476</strain>
    </source>
</reference>
<organism evidence="4 5">
    <name type="scientific">Corynebacterium guangdongense</name>
    <dbReference type="NCBI Taxonomy" id="1783348"/>
    <lineage>
        <taxon>Bacteria</taxon>
        <taxon>Bacillati</taxon>
        <taxon>Actinomycetota</taxon>
        <taxon>Actinomycetes</taxon>
        <taxon>Mycobacteriales</taxon>
        <taxon>Corynebacteriaceae</taxon>
        <taxon>Corynebacterium</taxon>
    </lineage>
</organism>
<keyword evidence="2" id="KW-0378">Hydrolase</keyword>
<evidence type="ECO:0000256" key="2">
    <source>
        <dbReference type="ARBA" id="ARBA00022801"/>
    </source>
</evidence>
<dbReference type="InterPro" id="IPR001559">
    <property type="entry name" value="Phosphotriesterase"/>
</dbReference>
<accession>A0ABU1ZYT0</accession>